<evidence type="ECO:0000313" key="4">
    <source>
        <dbReference type="Proteomes" id="UP000004836"/>
    </source>
</evidence>
<dbReference type="AlphaFoldDB" id="J9DGP7"/>
<dbReference type="InterPro" id="IPR037185">
    <property type="entry name" value="EmrE-like"/>
</dbReference>
<dbReference type="Proteomes" id="UP000004836">
    <property type="component" value="Unassembled WGS sequence"/>
</dbReference>
<feature type="transmembrane region" description="Helical" evidence="1">
    <location>
        <begin position="283"/>
        <end position="299"/>
    </location>
</feature>
<reference evidence="3 4" key="1">
    <citation type="journal article" date="2012" name="J. Bacteriol.">
        <title>Genome Sequence of Strain IMCC14465, Isolated from the East Sea, Belonging to the PS1 Clade of Alphaproteobacteria.</title>
        <authorList>
            <person name="Yang S.J."/>
            <person name="Kang I."/>
            <person name="Cho J.C."/>
        </authorList>
    </citation>
    <scope>NUCLEOTIDE SEQUENCE [LARGE SCALE GENOMIC DNA]</scope>
    <source>
        <strain evidence="3 4">IMCC14465</strain>
    </source>
</reference>
<dbReference type="OrthoDB" id="5243804at2"/>
<keyword evidence="1" id="KW-0812">Transmembrane</keyword>
<keyword evidence="1" id="KW-0472">Membrane</keyword>
<protein>
    <recommendedName>
        <fullName evidence="2">EamA domain-containing protein</fullName>
    </recommendedName>
</protein>
<feature type="transmembrane region" description="Helical" evidence="1">
    <location>
        <begin position="161"/>
        <end position="182"/>
    </location>
</feature>
<sequence length="301" mass="33718">MEHIFWVLATFTAAFGQALRSVIQKRYRQELGLYGSAYVRFLYGFPASLLLFWFIFQDYDIRTITLPAEFYVWLVPAAIIQILFTIILGKAFEQRNFATSIALSKTDAIQAALFELILLSLVPDIKVVIAITISFLGVYVISLSRNKGEDAISWKQKANSVALGLLAGLALGSCSVFFRIAMDSLPYLDVLHRAVLTAFLSVAIQTLIMGAALLIWRREEFFACLGSWRVSTFAGTVAAITTFMWFVAFSLIGVAQVRMLGQVEIIISMAFSFWFFKEQIGRTEIIGIALIITSVWILLSQ</sequence>
<proteinExistence type="predicted"/>
<feature type="transmembrane region" description="Helical" evidence="1">
    <location>
        <begin position="36"/>
        <end position="56"/>
    </location>
</feature>
<dbReference type="SUPFAM" id="SSF103481">
    <property type="entry name" value="Multidrug resistance efflux transporter EmrE"/>
    <property type="match status" value="1"/>
</dbReference>
<dbReference type="eggNOG" id="COG0697">
    <property type="taxonomic scope" value="Bacteria"/>
</dbReference>
<accession>J9DGP7</accession>
<feature type="transmembrane region" description="Helical" evidence="1">
    <location>
        <begin position="68"/>
        <end position="88"/>
    </location>
</feature>
<organism evidence="3 4">
    <name type="scientific">alpha proteobacterium IMCC14465</name>
    <dbReference type="NCBI Taxonomy" id="1220535"/>
    <lineage>
        <taxon>Bacteria</taxon>
        <taxon>Pseudomonadati</taxon>
        <taxon>Pseudomonadota</taxon>
        <taxon>Alphaproteobacteria</taxon>
        <taxon>PS1 clade</taxon>
    </lineage>
</organism>
<dbReference type="InterPro" id="IPR000620">
    <property type="entry name" value="EamA_dom"/>
</dbReference>
<name>J9DGP7_9PROT</name>
<gene>
    <name evidence="3" type="ORF">IMCC14465_10990</name>
</gene>
<feature type="transmembrane region" description="Helical" evidence="1">
    <location>
        <begin position="194"/>
        <end position="216"/>
    </location>
</feature>
<dbReference type="STRING" id="1220535.IMCC14465_10990"/>
<comment type="caution">
    <text evidence="3">The sequence shown here is derived from an EMBL/GenBank/DDBJ whole genome shotgun (WGS) entry which is preliminary data.</text>
</comment>
<dbReference type="GO" id="GO:0016020">
    <property type="term" value="C:membrane"/>
    <property type="evidence" value="ECO:0007669"/>
    <property type="project" value="InterPro"/>
</dbReference>
<feature type="transmembrane region" description="Helical" evidence="1">
    <location>
        <begin position="259"/>
        <end position="276"/>
    </location>
</feature>
<evidence type="ECO:0000313" key="3">
    <source>
        <dbReference type="EMBL" id="EJW21303.1"/>
    </source>
</evidence>
<dbReference type="EMBL" id="ALYF01000003">
    <property type="protein sequence ID" value="EJW21303.1"/>
    <property type="molecule type" value="Genomic_DNA"/>
</dbReference>
<feature type="transmembrane region" description="Helical" evidence="1">
    <location>
        <begin position="228"/>
        <end position="253"/>
    </location>
</feature>
<keyword evidence="1" id="KW-1133">Transmembrane helix</keyword>
<feature type="transmembrane region" description="Helical" evidence="1">
    <location>
        <begin position="108"/>
        <end position="141"/>
    </location>
</feature>
<dbReference type="Pfam" id="PF00892">
    <property type="entry name" value="EamA"/>
    <property type="match status" value="1"/>
</dbReference>
<keyword evidence="4" id="KW-1185">Reference proteome</keyword>
<dbReference type="PATRIC" id="fig|1220535.3.peg.1093"/>
<feature type="domain" description="EamA" evidence="2">
    <location>
        <begin position="161"/>
        <end position="299"/>
    </location>
</feature>
<evidence type="ECO:0000256" key="1">
    <source>
        <dbReference type="SAM" id="Phobius"/>
    </source>
</evidence>
<evidence type="ECO:0000259" key="2">
    <source>
        <dbReference type="Pfam" id="PF00892"/>
    </source>
</evidence>